<feature type="region of interest" description="Disordered" evidence="1">
    <location>
        <begin position="1282"/>
        <end position="1389"/>
    </location>
</feature>
<accession>A0A0J9T199</accession>
<sequence length="1506" mass="175362">MTEEKSHNEPTKNESSENKYLSQIYSFLNSSYIKSSFESKPEHGQNKKKRRHLSSRKAYGYLVRRFKKVAIECDLYLEEIQVQNENEKFIVQIFGRNSVTLKKLYRKKKLINHYFFLLILFNILSNLPYTIIPIQKFVDICDSYISRGVKLLMKLNASHYGRKKRIHKIYFESVLYLFVSIWNNHYFDFSLSNTMVILTFFYKIYIILKKLEIRNVNLFDNIYVLCASYVNKINCMLWFSTYLIIKRMLIDECEIKIIKKKKTFLVLPIFIDIIKILDVYDEIIKKTNVSSLVKLYEELKLFLLFFFHKLLYNLITEQDMLPRNIFKYLQISNNIASNRRRRSGKGDDSHKRDSSELHNSFYKYTNSINENFVFFSFFENFCLFNTFTEREKTNDFYSSLSLSFNSINSTSSSNENDQGRGAKYAKGYDESPEQGNNDAFRQHEESEKSSQIIRMHKHKIDILDMQYNHFFIHKYKNENKFILLIKSYFNDYLCALVNSLYIYSKIIYADRKYGAADCEDDGGPGEGLHKEGSNSGAEDRLNRNEDGHKMGEQRGDLHESPPLVVRSAALSLGPPGEKPHDGEENCSVDRKLGETEFGADKTASIHIGATDVAALRMGPGEVGEFHLIHRQKVQRQEGNALKSKEKKRKAGKFPHAHAKIVNALTSFVEVIYKNIFKKVIKKIHTCKSISDLKLYSYIEKIYANDTYYCLKKRLKKFCFVLFFSVTLKNLIKSYIYKIKKEKVSKKNLEDFQSVLIYDTCSFIKIYNQLREANCKDFFSNKYINFLVYVKTVITLPRQKLLLCPVKNRHFFFYIKSKRVDIHFDSFVEECKLTNQQMSGEKTLPNFSQQDYYVLPNSINSQISRTKYYAADEANQLAEHPRKNILEQAIYNIFQSLNPFSNVQRRSDADSYSGWDANQEYSSIKSVHDRRRAPYDSSTSVDTDGFVEERKGKGMSKEERRREKEKGIGRRRKKKKKDEERRRKKKKKNYERGQVESGAERRNGSASQSEIMNNSGSEKKKSATSSCTSEGEQCDGVTAQESQGSVSPGESKSEGENNNSGVDNNSGVEWHSYNEHSYSSQSDVSSLHSGDLEERKSPQGRSNESPFEMTPEEKKYCMKVYMKNSSEQFDRKVMILKNDKIYFYNSEYSISYDSFYFLMEIKKIYSCDGFFDSLINSQRISVVNSTYSSTEDEEFYSRSAGSLSSESGWQKCGFDAKIIFHNSLRKNIQLMFIDESYEKMVSRINSSLVHETDRTFAYTHLSYDEGVERDLLREYLQLNMNEQGETSKSFSSNDSSSSLPNGEPRGGSSSDKRSDAESDTGSDRRCDERSGGFVEETEEGSGRDATRSYEKFQSSDEAEVPHSAGEKGDREKSERQKGTRPSAARDGENLLNKILQDNQDLLQRKKRGDQGKLKRYPNLIEYKYSSSSTDIYIRQRKYFSKKKKIKVRKENKMKLFKNIDKNDIYNLFYEEICRLCKNKNNNISKTNSDDLFFHKSVNKLYRTANLG</sequence>
<feature type="compositionally biased region" description="Basic and acidic residues" evidence="1">
    <location>
        <begin position="1309"/>
        <end position="1329"/>
    </location>
</feature>
<feature type="transmembrane region" description="Helical" evidence="2">
    <location>
        <begin position="110"/>
        <end position="129"/>
    </location>
</feature>
<keyword evidence="2" id="KW-0472">Membrane</keyword>
<proteinExistence type="predicted"/>
<feature type="compositionally biased region" description="Polar residues" evidence="1">
    <location>
        <begin position="1038"/>
        <end position="1049"/>
    </location>
</feature>
<feature type="compositionally biased region" description="Low complexity" evidence="1">
    <location>
        <begin position="1055"/>
        <end position="1068"/>
    </location>
</feature>
<feature type="compositionally biased region" description="Basic and acidic residues" evidence="1">
    <location>
        <begin position="946"/>
        <end position="967"/>
    </location>
</feature>
<evidence type="ECO:0000313" key="3">
    <source>
        <dbReference type="EMBL" id="KMZ88347.1"/>
    </source>
</evidence>
<feature type="compositionally biased region" description="Low complexity" evidence="1">
    <location>
        <begin position="1286"/>
        <end position="1297"/>
    </location>
</feature>
<feature type="compositionally biased region" description="Polar residues" evidence="1">
    <location>
        <begin position="1074"/>
        <end position="1087"/>
    </location>
</feature>
<feature type="compositionally biased region" description="Basic and acidic residues" evidence="1">
    <location>
        <begin position="527"/>
        <end position="559"/>
    </location>
</feature>
<name>A0A0J9T199_PLAV1</name>
<keyword evidence="2" id="KW-1133">Transmembrane helix</keyword>
<feature type="compositionally biased region" description="Basic and acidic residues" evidence="1">
    <location>
        <begin position="1339"/>
        <end position="1353"/>
    </location>
</feature>
<feature type="transmembrane region" description="Helical" evidence="2">
    <location>
        <begin position="189"/>
        <end position="208"/>
    </location>
</feature>
<dbReference type="Proteomes" id="UP000053327">
    <property type="component" value="Unassembled WGS sequence"/>
</dbReference>
<protein>
    <submittedName>
        <fullName evidence="3">Uncharacterized protein</fullName>
    </submittedName>
</protein>
<feature type="region of interest" description="Disordered" evidence="1">
    <location>
        <begin position="925"/>
        <end position="1108"/>
    </location>
</feature>
<gene>
    <name evidence="3" type="ORF">PVBG_04546</name>
</gene>
<evidence type="ECO:0000256" key="2">
    <source>
        <dbReference type="SAM" id="Phobius"/>
    </source>
</evidence>
<organism evidence="3 4">
    <name type="scientific">Plasmodium vivax (strain Brazil I)</name>
    <dbReference type="NCBI Taxonomy" id="1033975"/>
    <lineage>
        <taxon>Eukaryota</taxon>
        <taxon>Sar</taxon>
        <taxon>Alveolata</taxon>
        <taxon>Apicomplexa</taxon>
        <taxon>Aconoidasida</taxon>
        <taxon>Haemosporida</taxon>
        <taxon>Plasmodiidae</taxon>
        <taxon>Plasmodium</taxon>
        <taxon>Plasmodium (Plasmodium)</taxon>
    </lineage>
</organism>
<feature type="compositionally biased region" description="Polar residues" evidence="1">
    <location>
        <begin position="1003"/>
        <end position="1015"/>
    </location>
</feature>
<evidence type="ECO:0000256" key="1">
    <source>
        <dbReference type="SAM" id="MobiDB-lite"/>
    </source>
</evidence>
<feature type="region of interest" description="Disordered" evidence="1">
    <location>
        <begin position="521"/>
        <end position="560"/>
    </location>
</feature>
<reference evidence="3 4" key="1">
    <citation type="submission" date="2011-08" db="EMBL/GenBank/DDBJ databases">
        <title>The Genome Sequence of Plasmodium vivax Brazil I.</title>
        <authorList>
            <consortium name="The Broad Institute Genome Sequencing Platform"/>
            <consortium name="The Broad Institute Genome Sequencing Center for Infectious Disease"/>
            <person name="Neafsey D."/>
            <person name="Carlton J."/>
            <person name="Barnwell J."/>
            <person name="Collins W."/>
            <person name="Escalante A."/>
            <person name="Mullikin J."/>
            <person name="Saul A."/>
            <person name="Guigo R."/>
            <person name="Camara F."/>
            <person name="Young S.K."/>
            <person name="Zeng Q."/>
            <person name="Gargeya S."/>
            <person name="Fitzgerald M."/>
            <person name="Haas B."/>
            <person name="Abouelleil A."/>
            <person name="Alvarado L."/>
            <person name="Arachchi H.M."/>
            <person name="Berlin A."/>
            <person name="Brown A."/>
            <person name="Chapman S.B."/>
            <person name="Chen Z."/>
            <person name="Dunbar C."/>
            <person name="Freedman E."/>
            <person name="Gearin G."/>
            <person name="Gellesch M."/>
            <person name="Goldberg J."/>
            <person name="Griggs A."/>
            <person name="Gujja S."/>
            <person name="Heiman D."/>
            <person name="Howarth C."/>
            <person name="Larson L."/>
            <person name="Lui A."/>
            <person name="MacDonald P.J.P."/>
            <person name="Montmayeur A."/>
            <person name="Murphy C."/>
            <person name="Neiman D."/>
            <person name="Pearson M."/>
            <person name="Priest M."/>
            <person name="Roberts A."/>
            <person name="Saif S."/>
            <person name="Shea T."/>
            <person name="Shenoy N."/>
            <person name="Sisk P."/>
            <person name="Stolte C."/>
            <person name="Sykes S."/>
            <person name="Wortman J."/>
            <person name="Nusbaum C."/>
            <person name="Birren B."/>
        </authorList>
    </citation>
    <scope>NUCLEOTIDE SEQUENCE [LARGE SCALE GENOMIC DNA]</scope>
    <source>
        <strain evidence="3 4">Brazil I</strain>
    </source>
</reference>
<feature type="compositionally biased region" description="Basic residues" evidence="1">
    <location>
        <begin position="968"/>
        <end position="988"/>
    </location>
</feature>
<dbReference type="EMBL" id="KQ234767">
    <property type="protein sequence ID" value="KMZ88347.1"/>
    <property type="molecule type" value="Genomic_DNA"/>
</dbReference>
<feature type="compositionally biased region" description="Basic and acidic residues" evidence="1">
    <location>
        <begin position="989"/>
        <end position="1002"/>
    </location>
</feature>
<dbReference type="OrthoDB" id="28145at2759"/>
<keyword evidence="2" id="KW-0812">Transmembrane</keyword>
<feature type="compositionally biased region" description="Basic and acidic residues" evidence="1">
    <location>
        <begin position="1363"/>
        <end position="1387"/>
    </location>
</feature>
<evidence type="ECO:0000313" key="4">
    <source>
        <dbReference type="Proteomes" id="UP000053327"/>
    </source>
</evidence>
<feature type="region of interest" description="Disordered" evidence="1">
    <location>
        <begin position="409"/>
        <end position="448"/>
    </location>
</feature>